<organism evidence="2 3">
    <name type="scientific">Zunongwangia pacifica</name>
    <dbReference type="NCBI Taxonomy" id="2911062"/>
    <lineage>
        <taxon>Bacteria</taxon>
        <taxon>Pseudomonadati</taxon>
        <taxon>Bacteroidota</taxon>
        <taxon>Flavobacteriia</taxon>
        <taxon>Flavobacteriales</taxon>
        <taxon>Flavobacteriaceae</taxon>
        <taxon>Zunongwangia</taxon>
    </lineage>
</organism>
<reference evidence="2" key="1">
    <citation type="submission" date="2022-01" db="EMBL/GenBank/DDBJ databases">
        <title>Genome sequencing of Zunongwangia sp. M21534 genome.</title>
        <authorList>
            <person name="Chen Y."/>
            <person name="Dong C."/>
            <person name="Shao Z."/>
        </authorList>
    </citation>
    <scope>NUCLEOTIDE SEQUENCE</scope>
    <source>
        <strain evidence="2">MCCC M21534</strain>
    </source>
</reference>
<evidence type="ECO:0008006" key="4">
    <source>
        <dbReference type="Google" id="ProtNLM"/>
    </source>
</evidence>
<accession>A0A9X1ZS95</accession>
<dbReference type="Gene3D" id="1.25.40.10">
    <property type="entry name" value="Tetratricopeptide repeat domain"/>
    <property type="match status" value="2"/>
</dbReference>
<proteinExistence type="predicted"/>
<dbReference type="Proteomes" id="UP001139521">
    <property type="component" value="Unassembled WGS sequence"/>
</dbReference>
<sequence length="178" mass="20542">MDTNLHNIYLFKALDAYPYELEETIEALNYALSYEPTNAKALCLLAKIHAEQLGDYEIAKSLYAEALANNMEMASIYPDYLYALLANEDYEEALKLSDFALKVKGADKAVIYTIKGQVYEALFTYKKALKSFKIAKKYAFNNNYISFLKAEKDRIKDKMPKKKKSKNKSKKNKKKKKK</sequence>
<evidence type="ECO:0000256" key="1">
    <source>
        <dbReference type="SAM" id="MobiDB-lite"/>
    </source>
</evidence>
<evidence type="ECO:0000313" key="2">
    <source>
        <dbReference type="EMBL" id="MCL6217513.1"/>
    </source>
</evidence>
<protein>
    <recommendedName>
        <fullName evidence="4">Tetratricopeptide repeat protein</fullName>
    </recommendedName>
</protein>
<dbReference type="InterPro" id="IPR011990">
    <property type="entry name" value="TPR-like_helical_dom_sf"/>
</dbReference>
<name>A0A9X1ZS95_9FLAO</name>
<dbReference type="EMBL" id="JAKHSK010000004">
    <property type="protein sequence ID" value="MCL6217513.1"/>
    <property type="molecule type" value="Genomic_DNA"/>
</dbReference>
<dbReference type="AlphaFoldDB" id="A0A9X1ZS95"/>
<feature type="compositionally biased region" description="Basic residues" evidence="1">
    <location>
        <begin position="159"/>
        <end position="178"/>
    </location>
</feature>
<evidence type="ECO:0000313" key="3">
    <source>
        <dbReference type="Proteomes" id="UP001139521"/>
    </source>
</evidence>
<comment type="caution">
    <text evidence="2">The sequence shown here is derived from an EMBL/GenBank/DDBJ whole genome shotgun (WGS) entry which is preliminary data.</text>
</comment>
<keyword evidence="3" id="KW-1185">Reference proteome</keyword>
<dbReference type="RefSeq" id="WP_249600491.1">
    <property type="nucleotide sequence ID" value="NZ_JAKHSK010000004.1"/>
</dbReference>
<dbReference type="SUPFAM" id="SSF48452">
    <property type="entry name" value="TPR-like"/>
    <property type="match status" value="1"/>
</dbReference>
<feature type="region of interest" description="Disordered" evidence="1">
    <location>
        <begin position="155"/>
        <end position="178"/>
    </location>
</feature>
<gene>
    <name evidence="2" type="ORF">L1967_04315</name>
</gene>